<dbReference type="EMBL" id="JAUEPU010000029">
    <property type="protein sequence ID" value="KAK0492580.1"/>
    <property type="molecule type" value="Genomic_DNA"/>
</dbReference>
<reference evidence="1" key="1">
    <citation type="submission" date="2023-06" db="EMBL/GenBank/DDBJ databases">
        <authorList>
            <consortium name="Lawrence Berkeley National Laboratory"/>
            <person name="Ahrendt S."/>
            <person name="Sahu N."/>
            <person name="Indic B."/>
            <person name="Wong-Bajracharya J."/>
            <person name="Merenyi Z."/>
            <person name="Ke H.-M."/>
            <person name="Monk M."/>
            <person name="Kocsube S."/>
            <person name="Drula E."/>
            <person name="Lipzen A."/>
            <person name="Balint B."/>
            <person name="Henrissat B."/>
            <person name="Andreopoulos B."/>
            <person name="Martin F.M."/>
            <person name="Harder C.B."/>
            <person name="Rigling D."/>
            <person name="Ford K.L."/>
            <person name="Foster G.D."/>
            <person name="Pangilinan J."/>
            <person name="Papanicolaou A."/>
            <person name="Barry K."/>
            <person name="LaButti K."/>
            <person name="Viragh M."/>
            <person name="Koriabine M."/>
            <person name="Yan M."/>
            <person name="Riley R."/>
            <person name="Champramary S."/>
            <person name="Plett K.L."/>
            <person name="Tsai I.J."/>
            <person name="Slot J."/>
            <person name="Sipos G."/>
            <person name="Plett J."/>
            <person name="Nagy L.G."/>
            <person name="Grigoriev I.V."/>
        </authorList>
    </citation>
    <scope>NUCLEOTIDE SEQUENCE</scope>
    <source>
        <strain evidence="1">HWK02</strain>
    </source>
</reference>
<dbReference type="AlphaFoldDB" id="A0AA39PXW8"/>
<keyword evidence="2" id="KW-1185">Reference proteome</keyword>
<gene>
    <name evidence="1" type="ORF">EDD18DRAFT_1183290</name>
</gene>
<protein>
    <submittedName>
        <fullName evidence="1">Uncharacterized protein</fullName>
    </submittedName>
</protein>
<evidence type="ECO:0000313" key="1">
    <source>
        <dbReference type="EMBL" id="KAK0492580.1"/>
    </source>
</evidence>
<organism evidence="1 2">
    <name type="scientific">Armillaria luteobubalina</name>
    <dbReference type="NCBI Taxonomy" id="153913"/>
    <lineage>
        <taxon>Eukaryota</taxon>
        <taxon>Fungi</taxon>
        <taxon>Dikarya</taxon>
        <taxon>Basidiomycota</taxon>
        <taxon>Agaricomycotina</taxon>
        <taxon>Agaricomycetes</taxon>
        <taxon>Agaricomycetidae</taxon>
        <taxon>Agaricales</taxon>
        <taxon>Marasmiineae</taxon>
        <taxon>Physalacriaceae</taxon>
        <taxon>Armillaria</taxon>
    </lineage>
</organism>
<dbReference type="Proteomes" id="UP001175228">
    <property type="component" value="Unassembled WGS sequence"/>
</dbReference>
<sequence length="310" mass="35752">MLSFKLARSWSQLSLSSNFLRPCLSCMHRRYISVFLSNEPAELSSKLVKSPQLGTLDPRTLSLQDFRDISNQIVFRFPGVKGSQIHYERKKIDGKSIYRPFPDKTKGFLYYWTHPDLPPTSGQIRFRITKTQDPQDFDEGRDFCLPSGIPWYATLAYLAGNKNYADVCDILVRDGLVSRDVIEQLRPFSKSLRLMPRQTTVLTSPGEIFPICLPLHNIPVYLASPGESKQLQRINIRLKNNEEIYKFKQVFALVQFLRPKKYERNNWVPALRIVHAYASDGSVTCGVPSSIKPHSMSPRRDFIAWCKEFK</sequence>
<proteinExistence type="predicted"/>
<accession>A0AA39PXW8</accession>
<comment type="caution">
    <text evidence="1">The sequence shown here is derived from an EMBL/GenBank/DDBJ whole genome shotgun (WGS) entry which is preliminary data.</text>
</comment>
<evidence type="ECO:0000313" key="2">
    <source>
        <dbReference type="Proteomes" id="UP001175228"/>
    </source>
</evidence>
<name>A0AA39PXW8_9AGAR</name>